<dbReference type="Proteomes" id="UP000002247">
    <property type="component" value="Chromosome"/>
</dbReference>
<feature type="domain" description="DUF1707" evidence="2">
    <location>
        <begin position="39"/>
        <end position="89"/>
    </location>
</feature>
<feature type="compositionally biased region" description="Basic and acidic residues" evidence="1">
    <location>
        <begin position="10"/>
        <end position="19"/>
    </location>
</feature>
<reference evidence="3 4" key="1">
    <citation type="journal article" date="2010" name="Stand. Genomic Sci.">
        <title>Complete genome sequence of Segniliparus rotundus type strain (CDC 1076).</title>
        <authorList>
            <person name="Sikorski J."/>
            <person name="Lapidus A."/>
            <person name="Copeland A."/>
            <person name="Misra M."/>
            <person name="Glavina Del Rio T."/>
            <person name="Nolan M."/>
            <person name="Lucas S."/>
            <person name="Chen F."/>
            <person name="Tice H."/>
            <person name="Cheng J.F."/>
            <person name="Jando M."/>
            <person name="Schneider S."/>
            <person name="Bruce D."/>
            <person name="Goodwin L."/>
            <person name="Pitluck S."/>
            <person name="Liolios K."/>
            <person name="Mikhailova N."/>
            <person name="Pati A."/>
            <person name="Ivanova N."/>
            <person name="Mavromatis K."/>
            <person name="Chen A."/>
            <person name="Palaniappan K."/>
            <person name="Chertkov O."/>
            <person name="Land M."/>
            <person name="Hauser L."/>
            <person name="Chang Y.J."/>
            <person name="Jeffries C.D."/>
            <person name="Brettin T."/>
            <person name="Detter J.C."/>
            <person name="Han C."/>
            <person name="Rohde M."/>
            <person name="Goker M."/>
            <person name="Bristow J."/>
            <person name="Eisen J.A."/>
            <person name="Markowitz V."/>
            <person name="Hugenholtz P."/>
            <person name="Kyrpides N.C."/>
            <person name="Klenk H.P."/>
        </authorList>
    </citation>
    <scope>NUCLEOTIDE SEQUENCE [LARGE SCALE GENOMIC DNA]</scope>
    <source>
        <strain evidence="4">ATCC BAA-972 / CDC 1076 / CIP 108378 / DSM 44985 / JCM 13578</strain>
    </source>
</reference>
<name>D6ZFK0_SEGRD</name>
<keyword evidence="4" id="KW-1185">Reference proteome</keyword>
<dbReference type="STRING" id="640132.Srot_1254"/>
<proteinExistence type="predicted"/>
<evidence type="ECO:0000259" key="2">
    <source>
        <dbReference type="Pfam" id="PF08044"/>
    </source>
</evidence>
<sequence>MLERMASSRHPAEQPERGQRRGPNPELFAPFLPPPPPYRAGDTDRERVTELLSQAMSAGQLDVGEFDQRAKAVYSAKTHAELEAITRDLVVRPRTWRFAHGRDGGPGRTTLFAVLGGLRRQGEWAVPARINIVVFWGGGLVDLRHAVFHATQTRIWVWAIMGGVKIIVPSEAGLQVRGGAIMAGFSDKASGPGEPGQPQIEVQGFSFWGGVAVVREHITRNTPLSKRLRGR</sequence>
<dbReference type="eggNOG" id="COG4758">
    <property type="taxonomic scope" value="Bacteria"/>
</dbReference>
<organism evidence="3 4">
    <name type="scientific">Segniliparus rotundus (strain ATCC BAA-972 / CDC 1076 / CIP 108378 / DSM 44985 / JCM 13578)</name>
    <dbReference type="NCBI Taxonomy" id="640132"/>
    <lineage>
        <taxon>Bacteria</taxon>
        <taxon>Bacillati</taxon>
        <taxon>Actinomycetota</taxon>
        <taxon>Actinomycetes</taxon>
        <taxon>Mycobacteriales</taxon>
        <taxon>Segniliparaceae</taxon>
        <taxon>Segniliparus</taxon>
    </lineage>
</organism>
<dbReference type="Pfam" id="PF08044">
    <property type="entry name" value="DUF1707"/>
    <property type="match status" value="1"/>
</dbReference>
<dbReference type="PANTHER" id="PTHR40763">
    <property type="entry name" value="MEMBRANE PROTEIN-RELATED"/>
    <property type="match status" value="1"/>
</dbReference>
<dbReference type="HOGENOM" id="CLU_075817_0_0_11"/>
<evidence type="ECO:0000313" key="3">
    <source>
        <dbReference type="EMBL" id="ADG97724.1"/>
    </source>
</evidence>
<protein>
    <recommendedName>
        <fullName evidence="2">DUF1707 domain-containing protein</fullName>
    </recommendedName>
</protein>
<evidence type="ECO:0000256" key="1">
    <source>
        <dbReference type="SAM" id="MobiDB-lite"/>
    </source>
</evidence>
<gene>
    <name evidence="3" type="ordered locus">Srot_1254</name>
</gene>
<dbReference type="EMBL" id="CP001958">
    <property type="protein sequence ID" value="ADG97724.1"/>
    <property type="molecule type" value="Genomic_DNA"/>
</dbReference>
<dbReference type="OrthoDB" id="3625082at2"/>
<dbReference type="PANTHER" id="PTHR40763:SF4">
    <property type="entry name" value="DUF1707 DOMAIN-CONTAINING PROTEIN"/>
    <property type="match status" value="1"/>
</dbReference>
<dbReference type="AlphaFoldDB" id="D6ZFK0"/>
<accession>D6ZFK0</accession>
<evidence type="ECO:0000313" key="4">
    <source>
        <dbReference type="Proteomes" id="UP000002247"/>
    </source>
</evidence>
<feature type="region of interest" description="Disordered" evidence="1">
    <location>
        <begin position="1"/>
        <end position="43"/>
    </location>
</feature>
<dbReference type="KEGG" id="srt:Srot_1254"/>
<dbReference type="InterPro" id="IPR012551">
    <property type="entry name" value="DUF1707_SHOCT-like"/>
</dbReference>